<sequence length="171" mass="18338">MTSAIVLPQLGPWAQGHIRSIVQATKQEDFDAAFDAFVAQDVEVTFNGEKISQDEYKRRLQTEAFLESGAQVVFNGTVQVPGKDDAGVQSQFIGEAGIFYTAIIAEGILVLGAPQTRQVTSSINIVVKDDPSLQPPHLPGGIRGFFDPRRAFKVNQVFLEGAASGSGANDS</sequence>
<evidence type="ECO:0008006" key="3">
    <source>
        <dbReference type="Google" id="ProtNLM"/>
    </source>
</evidence>
<keyword evidence="2" id="KW-1185">Reference proteome</keyword>
<accession>A0ABR1IZ87</accession>
<proteinExistence type="predicted"/>
<protein>
    <recommendedName>
        <fullName evidence="3">NTF2 domain-containing protein</fullName>
    </recommendedName>
</protein>
<organism evidence="1 2">
    <name type="scientific">Marasmiellus scandens</name>
    <dbReference type="NCBI Taxonomy" id="2682957"/>
    <lineage>
        <taxon>Eukaryota</taxon>
        <taxon>Fungi</taxon>
        <taxon>Dikarya</taxon>
        <taxon>Basidiomycota</taxon>
        <taxon>Agaricomycotina</taxon>
        <taxon>Agaricomycetes</taxon>
        <taxon>Agaricomycetidae</taxon>
        <taxon>Agaricales</taxon>
        <taxon>Marasmiineae</taxon>
        <taxon>Omphalotaceae</taxon>
        <taxon>Marasmiellus</taxon>
    </lineage>
</organism>
<comment type="caution">
    <text evidence="1">The sequence shown here is derived from an EMBL/GenBank/DDBJ whole genome shotgun (WGS) entry which is preliminary data.</text>
</comment>
<name>A0ABR1IZ87_9AGAR</name>
<evidence type="ECO:0000313" key="1">
    <source>
        <dbReference type="EMBL" id="KAK7441799.1"/>
    </source>
</evidence>
<reference evidence="1 2" key="1">
    <citation type="submission" date="2024-01" db="EMBL/GenBank/DDBJ databases">
        <title>A draft genome for the cacao thread blight pathogen Marasmiellus scandens.</title>
        <authorList>
            <person name="Baruah I.K."/>
            <person name="Leung J."/>
            <person name="Bukari Y."/>
            <person name="Amoako-Attah I."/>
            <person name="Meinhardt L.W."/>
            <person name="Bailey B.A."/>
            <person name="Cohen S.P."/>
        </authorList>
    </citation>
    <scope>NUCLEOTIDE SEQUENCE [LARGE SCALE GENOMIC DNA]</scope>
    <source>
        <strain evidence="1 2">GH-19</strain>
    </source>
</reference>
<dbReference type="EMBL" id="JBANRG010000061">
    <property type="protein sequence ID" value="KAK7441799.1"/>
    <property type="molecule type" value="Genomic_DNA"/>
</dbReference>
<gene>
    <name evidence="1" type="ORF">VKT23_016461</name>
</gene>
<evidence type="ECO:0000313" key="2">
    <source>
        <dbReference type="Proteomes" id="UP001498398"/>
    </source>
</evidence>
<dbReference type="Proteomes" id="UP001498398">
    <property type="component" value="Unassembled WGS sequence"/>
</dbReference>